<evidence type="ECO:0000256" key="1">
    <source>
        <dbReference type="ARBA" id="ARBA00022690"/>
    </source>
</evidence>
<dbReference type="PANTHER" id="PTHR47364:SF2">
    <property type="entry name" value="CYSTEINE PROTEINASE INHIBITOR 5"/>
    <property type="match status" value="1"/>
</dbReference>
<evidence type="ECO:0000313" key="5">
    <source>
        <dbReference type="EMBL" id="CAI0557180.1"/>
    </source>
</evidence>
<evidence type="ECO:0000256" key="3">
    <source>
        <dbReference type="SAM" id="SignalP"/>
    </source>
</evidence>
<feature type="domain" description="Cystatin" evidence="4">
    <location>
        <begin position="30"/>
        <end position="117"/>
    </location>
</feature>
<keyword evidence="3" id="KW-0732">Signal</keyword>
<dbReference type="EMBL" id="CAMGYJ010000011">
    <property type="protein sequence ID" value="CAI0557180.1"/>
    <property type="molecule type" value="Genomic_DNA"/>
</dbReference>
<reference evidence="5" key="1">
    <citation type="submission" date="2022-08" db="EMBL/GenBank/DDBJ databases">
        <authorList>
            <person name="Gutierrez-Valencia J."/>
        </authorList>
    </citation>
    <scope>NUCLEOTIDE SEQUENCE</scope>
</reference>
<keyword evidence="6" id="KW-1185">Reference proteome</keyword>
<comment type="caution">
    <text evidence="5">The sequence shown here is derived from an EMBL/GenBank/DDBJ whole genome shotgun (WGS) entry which is preliminary data.</text>
</comment>
<gene>
    <name evidence="5" type="ORF">LITE_LOCUS48255</name>
</gene>
<dbReference type="InterPro" id="IPR046350">
    <property type="entry name" value="Cystatin_sf"/>
</dbReference>
<evidence type="ECO:0000256" key="2">
    <source>
        <dbReference type="ARBA" id="ARBA00022704"/>
    </source>
</evidence>
<name>A0AAV0RII7_9ROSI</name>
<dbReference type="SUPFAM" id="SSF54403">
    <property type="entry name" value="Cystatin/monellin"/>
    <property type="match status" value="1"/>
</dbReference>
<accession>A0AAV0RII7</accession>
<dbReference type="Proteomes" id="UP001154282">
    <property type="component" value="Unassembled WGS sequence"/>
</dbReference>
<dbReference type="InterPro" id="IPR000010">
    <property type="entry name" value="Cystatin_dom"/>
</dbReference>
<proteinExistence type="predicted"/>
<dbReference type="AlphaFoldDB" id="A0AAV0RII7"/>
<keyword evidence="1" id="KW-0646">Protease inhibitor</keyword>
<sequence length="118" mass="13148">MKNITFLVTMTTFLAILSTTAASWGSWQPIKNLNDEHIKEIAGFAVQAYDEQASGRRPPLKLLKVESGQFEGVAGGKDYLLTLTAVVPREGSRVNLYETIVYENVSNQKKLLSFKKLL</sequence>
<dbReference type="Gene3D" id="3.10.450.10">
    <property type="match status" value="1"/>
</dbReference>
<feature type="signal peptide" evidence="3">
    <location>
        <begin position="1"/>
        <end position="22"/>
    </location>
</feature>
<dbReference type="Pfam" id="PF16845">
    <property type="entry name" value="SQAPI"/>
    <property type="match status" value="1"/>
</dbReference>
<keyword evidence="2" id="KW-0789">Thiol protease inhibitor</keyword>
<protein>
    <recommendedName>
        <fullName evidence="4">Cystatin domain-containing protein</fullName>
    </recommendedName>
</protein>
<evidence type="ECO:0000259" key="4">
    <source>
        <dbReference type="Pfam" id="PF16845"/>
    </source>
</evidence>
<dbReference type="PANTHER" id="PTHR47364">
    <property type="entry name" value="CYSTEINE PROTEINASE INHIBITOR 5"/>
    <property type="match status" value="1"/>
</dbReference>
<organism evidence="5 6">
    <name type="scientific">Linum tenue</name>
    <dbReference type="NCBI Taxonomy" id="586396"/>
    <lineage>
        <taxon>Eukaryota</taxon>
        <taxon>Viridiplantae</taxon>
        <taxon>Streptophyta</taxon>
        <taxon>Embryophyta</taxon>
        <taxon>Tracheophyta</taxon>
        <taxon>Spermatophyta</taxon>
        <taxon>Magnoliopsida</taxon>
        <taxon>eudicotyledons</taxon>
        <taxon>Gunneridae</taxon>
        <taxon>Pentapetalae</taxon>
        <taxon>rosids</taxon>
        <taxon>fabids</taxon>
        <taxon>Malpighiales</taxon>
        <taxon>Linaceae</taxon>
        <taxon>Linum</taxon>
    </lineage>
</organism>
<feature type="chain" id="PRO_5043437949" description="Cystatin domain-containing protein" evidence="3">
    <location>
        <begin position="23"/>
        <end position="118"/>
    </location>
</feature>
<evidence type="ECO:0000313" key="6">
    <source>
        <dbReference type="Proteomes" id="UP001154282"/>
    </source>
</evidence>
<dbReference type="GO" id="GO:0004869">
    <property type="term" value="F:cysteine-type endopeptidase inhibitor activity"/>
    <property type="evidence" value="ECO:0007669"/>
    <property type="project" value="UniProtKB-KW"/>
</dbReference>
<dbReference type="CDD" id="cd00042">
    <property type="entry name" value="CY"/>
    <property type="match status" value="1"/>
</dbReference>